<evidence type="ECO:0000256" key="3">
    <source>
        <dbReference type="ARBA" id="ARBA00022617"/>
    </source>
</evidence>
<name>A0A2T9KDC1_9CAUL</name>
<dbReference type="SUPFAM" id="SSF46626">
    <property type="entry name" value="Cytochrome c"/>
    <property type="match status" value="1"/>
</dbReference>
<dbReference type="PRINTS" id="PR00603">
    <property type="entry name" value="CYTOCHROMEC1"/>
</dbReference>
<dbReference type="GO" id="GO:0009055">
    <property type="term" value="F:electron transfer activity"/>
    <property type="evidence" value="ECO:0007669"/>
    <property type="project" value="InterPro"/>
</dbReference>
<dbReference type="Pfam" id="PF02167">
    <property type="entry name" value="Cytochrom_C1"/>
    <property type="match status" value="1"/>
</dbReference>
<evidence type="ECO:0000256" key="1">
    <source>
        <dbReference type="ARBA" id="ARBA00004370"/>
    </source>
</evidence>
<dbReference type="PROSITE" id="PS51007">
    <property type="entry name" value="CYTC"/>
    <property type="match status" value="1"/>
</dbReference>
<evidence type="ECO:0000256" key="8">
    <source>
        <dbReference type="ARBA" id="ARBA00023136"/>
    </source>
</evidence>
<evidence type="ECO:0000256" key="9">
    <source>
        <dbReference type="PIRSR" id="PIRSR602326-1"/>
    </source>
</evidence>
<dbReference type="PANTHER" id="PTHR10266">
    <property type="entry name" value="CYTOCHROME C1"/>
    <property type="match status" value="1"/>
</dbReference>
<dbReference type="InterPro" id="IPR036909">
    <property type="entry name" value="Cyt_c-like_dom_sf"/>
</dbReference>
<feature type="binding site" description="covalent" evidence="9">
    <location>
        <position position="65"/>
    </location>
    <ligand>
        <name>heme c</name>
        <dbReference type="ChEBI" id="CHEBI:61717"/>
    </ligand>
</feature>
<evidence type="ECO:0000313" key="14">
    <source>
        <dbReference type="Proteomes" id="UP000245073"/>
    </source>
</evidence>
<evidence type="ECO:0000259" key="12">
    <source>
        <dbReference type="PROSITE" id="PS51007"/>
    </source>
</evidence>
<dbReference type="OrthoDB" id="9808471at2"/>
<dbReference type="Proteomes" id="UP000245073">
    <property type="component" value="Unassembled WGS sequence"/>
</dbReference>
<evidence type="ECO:0000313" key="13">
    <source>
        <dbReference type="EMBL" id="PVM93971.1"/>
    </source>
</evidence>
<evidence type="ECO:0000256" key="7">
    <source>
        <dbReference type="ARBA" id="ARBA00023004"/>
    </source>
</evidence>
<dbReference type="RefSeq" id="WP_109099220.1">
    <property type="nucleotide sequence ID" value="NZ_QDKQ01000011.1"/>
</dbReference>
<keyword evidence="5 9" id="KW-0479">Metal-binding</keyword>
<dbReference type="Gene3D" id="1.10.760.10">
    <property type="entry name" value="Cytochrome c-like domain"/>
    <property type="match status" value="1"/>
</dbReference>
<protein>
    <recommendedName>
        <fullName evidence="2">Cytochrome c1</fullName>
    </recommendedName>
</protein>
<dbReference type="GO" id="GO:0020037">
    <property type="term" value="F:heme binding"/>
    <property type="evidence" value="ECO:0007669"/>
    <property type="project" value="InterPro"/>
</dbReference>
<feature type="signal peptide" evidence="11">
    <location>
        <begin position="1"/>
        <end position="25"/>
    </location>
</feature>
<keyword evidence="8 10" id="KW-0472">Membrane</keyword>
<feature type="domain" description="Cytochrome c" evidence="12">
    <location>
        <begin position="49"/>
        <end position="246"/>
    </location>
</feature>
<feature type="binding site" description="covalent" evidence="9">
    <location>
        <position position="62"/>
    </location>
    <ligand>
        <name>heme c</name>
        <dbReference type="ChEBI" id="CHEBI:61717"/>
    </ligand>
</feature>
<proteinExistence type="predicted"/>
<dbReference type="GO" id="GO:0016020">
    <property type="term" value="C:membrane"/>
    <property type="evidence" value="ECO:0007669"/>
    <property type="project" value="UniProtKB-SubCell"/>
</dbReference>
<evidence type="ECO:0000256" key="10">
    <source>
        <dbReference type="SAM" id="Phobius"/>
    </source>
</evidence>
<keyword evidence="3 9" id="KW-0349">Heme</keyword>
<accession>A0A2T9KDC1</accession>
<comment type="subcellular location">
    <subcellularLocation>
        <location evidence="1">Membrane</location>
    </subcellularLocation>
</comment>
<dbReference type="GO" id="GO:0046872">
    <property type="term" value="F:metal ion binding"/>
    <property type="evidence" value="ECO:0007669"/>
    <property type="project" value="UniProtKB-KW"/>
</dbReference>
<keyword evidence="7 9" id="KW-0408">Iron</keyword>
<evidence type="ECO:0000256" key="5">
    <source>
        <dbReference type="ARBA" id="ARBA00022723"/>
    </source>
</evidence>
<dbReference type="AlphaFoldDB" id="A0A2T9KDC1"/>
<evidence type="ECO:0000256" key="4">
    <source>
        <dbReference type="ARBA" id="ARBA00022692"/>
    </source>
</evidence>
<feature type="binding site" description="covalent" evidence="9">
    <location>
        <position position="212"/>
    </location>
    <ligand>
        <name>heme c</name>
        <dbReference type="ChEBI" id="CHEBI:61717"/>
    </ligand>
</feature>
<dbReference type="InterPro" id="IPR002326">
    <property type="entry name" value="Cyt_c1"/>
</dbReference>
<dbReference type="InterPro" id="IPR009056">
    <property type="entry name" value="Cyt_c-like_dom"/>
</dbReference>
<keyword evidence="14" id="KW-1185">Reference proteome</keyword>
<feature type="transmembrane region" description="Helical" evidence="10">
    <location>
        <begin position="257"/>
        <end position="275"/>
    </location>
</feature>
<evidence type="ECO:0000256" key="6">
    <source>
        <dbReference type="ARBA" id="ARBA00022989"/>
    </source>
</evidence>
<evidence type="ECO:0000256" key="2">
    <source>
        <dbReference type="ARBA" id="ARBA00016165"/>
    </source>
</evidence>
<organism evidence="13 14">
    <name type="scientific">Caulobacter endophyticus</name>
    <dbReference type="NCBI Taxonomy" id="2172652"/>
    <lineage>
        <taxon>Bacteria</taxon>
        <taxon>Pseudomonadati</taxon>
        <taxon>Pseudomonadota</taxon>
        <taxon>Alphaproteobacteria</taxon>
        <taxon>Caulobacterales</taxon>
        <taxon>Caulobacteraceae</taxon>
        <taxon>Caulobacter</taxon>
    </lineage>
</organism>
<feature type="binding site" description="covalent" evidence="9">
    <location>
        <position position="66"/>
    </location>
    <ligand>
        <name>heme c</name>
        <dbReference type="ChEBI" id="CHEBI:61717"/>
    </ligand>
</feature>
<evidence type="ECO:0000256" key="11">
    <source>
        <dbReference type="SAM" id="SignalP"/>
    </source>
</evidence>
<keyword evidence="4 10" id="KW-0812">Transmembrane</keyword>
<dbReference type="Gene3D" id="1.20.5.100">
    <property type="entry name" value="Cytochrome c1, transmembrane anchor, C-terminal"/>
    <property type="match status" value="1"/>
</dbReference>
<sequence>MLRKLSVIAAVAGLMAAFAAAPALAAGHPLEPEKIHWSFNGPFGKFDQAQLQRGYKVYREVCSSCHSMKLVSFRNLGDKGGPFYNEKYPNSNDNPWVKAIAKEFEVGDIDSETGDAIKRPATSADRFPSPFPNEAAARASNGGAFPPDMSLLAKARTGGPDYIHAIVTGYKNPPAGLKVGPGQHYNPYMPGDLAAYWSGDHAHVPPGGFIAMAQPLTEGGVTFDDGTKATVDQQARDVSAFLMWAAEPKLEERKQTGFAVMIYLILFAGLLYASYRKVWKNESH</sequence>
<keyword evidence="11" id="KW-0732">Signal</keyword>
<keyword evidence="6 10" id="KW-1133">Transmembrane helix</keyword>
<gene>
    <name evidence="13" type="ORF">DDF67_01600</name>
</gene>
<feature type="chain" id="PRO_5015464466" description="Cytochrome c1" evidence="11">
    <location>
        <begin position="26"/>
        <end position="284"/>
    </location>
</feature>
<reference evidence="13 14" key="1">
    <citation type="submission" date="2018-04" db="EMBL/GenBank/DDBJ databases">
        <title>The genome sequence of Caulobacter sp. 744.</title>
        <authorList>
            <person name="Gao J."/>
            <person name="Sun J."/>
        </authorList>
    </citation>
    <scope>NUCLEOTIDE SEQUENCE [LARGE SCALE GENOMIC DNA]</scope>
    <source>
        <strain evidence="13 14">774</strain>
    </source>
</reference>
<dbReference type="PANTHER" id="PTHR10266:SF3">
    <property type="entry name" value="CYTOCHROME C1, HEME PROTEIN, MITOCHONDRIAL"/>
    <property type="match status" value="1"/>
</dbReference>
<dbReference type="EMBL" id="QDKQ01000011">
    <property type="protein sequence ID" value="PVM93971.1"/>
    <property type="molecule type" value="Genomic_DNA"/>
</dbReference>
<comment type="cofactor">
    <cofactor evidence="9">
        <name>heme c</name>
        <dbReference type="ChEBI" id="CHEBI:61717"/>
    </cofactor>
    <text evidence="9">Binds 1 heme c group covalently per subunit.</text>
</comment>
<comment type="caution">
    <text evidence="13">The sequence shown here is derived from an EMBL/GenBank/DDBJ whole genome shotgun (WGS) entry which is preliminary data.</text>
</comment>